<comment type="caution">
    <text evidence="1">The sequence shown here is derived from an EMBL/GenBank/DDBJ whole genome shotgun (WGS) entry which is preliminary data.</text>
</comment>
<accession>A0ABV6Z310</accession>
<keyword evidence="2" id="KW-1185">Reference proteome</keyword>
<dbReference type="Proteomes" id="UP001594351">
    <property type="component" value="Unassembled WGS sequence"/>
</dbReference>
<proteinExistence type="predicted"/>
<evidence type="ECO:0000313" key="1">
    <source>
        <dbReference type="EMBL" id="MFC1852852.1"/>
    </source>
</evidence>
<gene>
    <name evidence="1" type="ORF">ACFL27_21855</name>
</gene>
<reference evidence="1 2" key="1">
    <citation type="submission" date="2024-09" db="EMBL/GenBank/DDBJ databases">
        <title>Laminarin stimulates single cell rates of sulfate reduction while oxygen inhibits transcriptomic activity in coastal marine sediment.</title>
        <authorList>
            <person name="Lindsay M."/>
            <person name="Orcutt B."/>
            <person name="Emerson D."/>
            <person name="Stepanauskas R."/>
            <person name="D'Angelo T."/>
        </authorList>
    </citation>
    <scope>NUCLEOTIDE SEQUENCE [LARGE SCALE GENOMIC DNA]</scope>
    <source>
        <strain evidence="1">SAG AM-311-K15</strain>
    </source>
</reference>
<name>A0ABV6Z310_UNCC1</name>
<sequence>MKKLLLLIVYGLLLTALISIGDYYNFPLWPVNLLNRTYLLELHCQLEGHDETMVNKFLTTEGGVSLEILNKNHEPLREFLNLEMKSDLNGVFKIHVPQGTYLVRAEVMAYFEDRIYHFATGLPDQFRTLEHGKSDHLFVLQLQKLALNNFSVIMARLDRFLKEGNIVAAKALLEKLLSSGSPSYKQSDLEIARQKLDNVLTMITLIEDVFELPFHNYISQLIILQELEKIFRQLLPDQTADDFYVAYKGQTLFIYPRMSALKHSLTLIWSEYLNAMDIFLRIRNYPKVFSFWLKLTKNPELFHEDIKLEDVELMAKIDKYNALIPKIKEKLIRKLNTWLENGKENYEKNDLDQAYHYFMKGFKLKEEFATELELEEDVLTEIDEHIQDIQLLRTAQRYYELKDFDKVIELYSLVKHESQWLQVQKADLKYHQM</sequence>
<evidence type="ECO:0000313" key="2">
    <source>
        <dbReference type="Proteomes" id="UP001594351"/>
    </source>
</evidence>
<organism evidence="1 2">
    <name type="scientific">candidate division CSSED10-310 bacterium</name>
    <dbReference type="NCBI Taxonomy" id="2855610"/>
    <lineage>
        <taxon>Bacteria</taxon>
        <taxon>Bacteria division CSSED10-310</taxon>
    </lineage>
</organism>
<protein>
    <submittedName>
        <fullName evidence="1">Uncharacterized protein</fullName>
    </submittedName>
</protein>
<dbReference type="EMBL" id="JBHPBY010000378">
    <property type="protein sequence ID" value="MFC1852852.1"/>
    <property type="molecule type" value="Genomic_DNA"/>
</dbReference>